<name>K9ARI5_9STAP</name>
<evidence type="ECO:0000256" key="4">
    <source>
        <dbReference type="ARBA" id="ARBA00023136"/>
    </source>
</evidence>
<feature type="domain" description="Yip1" evidence="6">
    <location>
        <begin position="10"/>
        <end position="196"/>
    </location>
</feature>
<keyword evidence="4 5" id="KW-0472">Membrane</keyword>
<sequence>MKDEKLVLSHEFGQCRENPKWPLKLLTYIVLAAISVFLSIQATDFGKALEKMSQPGTEGTINEDFLKISTIVGAVFGLLFSILIYWLIFLIIASIVRSQAKKRSLFAATLLFLVISTAFSLIINLIQLIFGLDPQDVNISSLNIFDPGNNILKALSLQTLLQSYLFGLVIYKVIGMSGKAATIFGLVFFVISVLLGMLGGLGG</sequence>
<dbReference type="Pfam" id="PF04893">
    <property type="entry name" value="Yip1"/>
    <property type="match status" value="1"/>
</dbReference>
<evidence type="ECO:0000256" key="2">
    <source>
        <dbReference type="ARBA" id="ARBA00022692"/>
    </source>
</evidence>
<gene>
    <name evidence="7" type="ORF">C273_02253</name>
</gene>
<accession>K9ARI5</accession>
<evidence type="ECO:0000256" key="3">
    <source>
        <dbReference type="ARBA" id="ARBA00022989"/>
    </source>
</evidence>
<dbReference type="eggNOG" id="ENOG5033CY2">
    <property type="taxonomic scope" value="Bacteria"/>
</dbReference>
<feature type="transmembrane region" description="Helical" evidence="5">
    <location>
        <begin position="71"/>
        <end position="93"/>
    </location>
</feature>
<protein>
    <recommendedName>
        <fullName evidence="6">Yip1 domain-containing protein</fullName>
    </recommendedName>
</protein>
<dbReference type="OrthoDB" id="2394239at2"/>
<evidence type="ECO:0000256" key="1">
    <source>
        <dbReference type="ARBA" id="ARBA00004141"/>
    </source>
</evidence>
<feature type="transmembrane region" description="Helical" evidence="5">
    <location>
        <begin position="21"/>
        <end position="42"/>
    </location>
</feature>
<keyword evidence="8" id="KW-1185">Reference proteome</keyword>
<comment type="subcellular location">
    <subcellularLocation>
        <location evidence="1">Membrane</location>
        <topology evidence="1">Multi-pass membrane protein</topology>
    </subcellularLocation>
</comment>
<dbReference type="AlphaFoldDB" id="K9ARI5"/>
<dbReference type="Proteomes" id="UP000009885">
    <property type="component" value="Unassembled WGS sequence"/>
</dbReference>
<dbReference type="EMBL" id="AMSQ01000003">
    <property type="protein sequence ID" value="EKU50053.1"/>
    <property type="molecule type" value="Genomic_DNA"/>
</dbReference>
<evidence type="ECO:0000256" key="5">
    <source>
        <dbReference type="SAM" id="Phobius"/>
    </source>
</evidence>
<organism evidence="7 8">
    <name type="scientific">Staphylococcus massiliensis S46</name>
    <dbReference type="NCBI Taxonomy" id="1229783"/>
    <lineage>
        <taxon>Bacteria</taxon>
        <taxon>Bacillati</taxon>
        <taxon>Bacillota</taxon>
        <taxon>Bacilli</taxon>
        <taxon>Bacillales</taxon>
        <taxon>Staphylococcaceae</taxon>
        <taxon>Staphylococcus</taxon>
    </lineage>
</organism>
<dbReference type="RefSeq" id="WP_009382265.1">
    <property type="nucleotide sequence ID" value="NZ_AMSQ01000003.1"/>
</dbReference>
<evidence type="ECO:0000313" key="8">
    <source>
        <dbReference type="Proteomes" id="UP000009885"/>
    </source>
</evidence>
<keyword evidence="2 5" id="KW-0812">Transmembrane</keyword>
<proteinExistence type="predicted"/>
<feature type="transmembrane region" description="Helical" evidence="5">
    <location>
        <begin position="150"/>
        <end position="171"/>
    </location>
</feature>
<keyword evidence="3 5" id="KW-1133">Transmembrane helix</keyword>
<feature type="transmembrane region" description="Helical" evidence="5">
    <location>
        <begin position="183"/>
        <end position="202"/>
    </location>
</feature>
<evidence type="ECO:0000313" key="7">
    <source>
        <dbReference type="EMBL" id="EKU50053.1"/>
    </source>
</evidence>
<dbReference type="InterPro" id="IPR006977">
    <property type="entry name" value="Yip1_dom"/>
</dbReference>
<dbReference type="PATRIC" id="fig|1229783.3.peg.456"/>
<comment type="caution">
    <text evidence="7">The sequence shown here is derived from an EMBL/GenBank/DDBJ whole genome shotgun (WGS) entry which is preliminary data.</text>
</comment>
<dbReference type="STRING" id="1229783.C273_02253"/>
<reference evidence="7 8" key="1">
    <citation type="journal article" date="2013" name="Genome Announc.">
        <title>Genome Sequence of Staphylococcus massiliensis Strain S46, Isolated from the Surface of Healthy Human Skin.</title>
        <authorList>
            <person name="Srivastav R."/>
            <person name="Singh A."/>
            <person name="Jangir P.K."/>
            <person name="Kumari C."/>
            <person name="Muduli S."/>
            <person name="Sharma R."/>
        </authorList>
    </citation>
    <scope>NUCLEOTIDE SEQUENCE [LARGE SCALE GENOMIC DNA]</scope>
    <source>
        <strain evidence="7 8">S46</strain>
    </source>
</reference>
<evidence type="ECO:0000259" key="6">
    <source>
        <dbReference type="Pfam" id="PF04893"/>
    </source>
</evidence>
<feature type="transmembrane region" description="Helical" evidence="5">
    <location>
        <begin position="105"/>
        <end position="130"/>
    </location>
</feature>
<dbReference type="GO" id="GO:0016020">
    <property type="term" value="C:membrane"/>
    <property type="evidence" value="ECO:0007669"/>
    <property type="project" value="UniProtKB-SubCell"/>
</dbReference>